<sequence>MSVKVIDEIRIPQPNGSCLCYTIQRLAPQHLSAVVDLQQQARHHAAENDAIFMERPTDILAACLADEGVAVGAFAADQLVAFRLLYYPGKFNQGEYAGLPPEEWNKVVHLEIGVVHPLHRGHALQRRLTAQVLAEAGDLRCKRYLCSVVSPQNYPSIKDKLVVGMPVVRLLELPGGHWRYIFCRDRMKPAQFDEAAAIYVSVNDRERQLELLSQGYQGFRVEKLSHDAVLWYGVPQRQDKVQ</sequence>
<reference evidence="2" key="1">
    <citation type="submission" date="2024-05" db="EMBL/GenBank/DDBJ databases">
        <title>Isolation and characterization of Sporomusa carbonis sp. nov., a carboxydotrophic hydrogenogen in the genus of Sporomusa isolated from a charcoal burning pile.</title>
        <authorList>
            <person name="Boeer T."/>
            <person name="Rosenbaum F."/>
            <person name="Eysell L."/>
            <person name="Mueller V."/>
            <person name="Daniel R."/>
            <person name="Poehlein A."/>
        </authorList>
    </citation>
    <scope>NUCLEOTIDE SEQUENCE [LARGE SCALE GENOMIC DNA]</scope>
    <source>
        <strain evidence="2">DSM 10669</strain>
    </source>
</reference>
<dbReference type="SUPFAM" id="SSF55729">
    <property type="entry name" value="Acyl-CoA N-acyltransferases (Nat)"/>
    <property type="match status" value="1"/>
</dbReference>
<feature type="domain" description="N-acetyltransferase" evidence="1">
    <location>
        <begin position="21"/>
        <end position="185"/>
    </location>
</feature>
<dbReference type="Gene3D" id="3.40.630.30">
    <property type="match status" value="1"/>
</dbReference>
<gene>
    <name evidence="2" type="ORF">SPSIL_046140</name>
</gene>
<dbReference type="InterPro" id="IPR016181">
    <property type="entry name" value="Acyl_CoA_acyltransferase"/>
</dbReference>
<dbReference type="EMBL" id="CP155573">
    <property type="protein sequence ID" value="XFO68391.1"/>
    <property type="molecule type" value="Genomic_DNA"/>
</dbReference>
<keyword evidence="3" id="KW-1185">Reference proteome</keyword>
<evidence type="ECO:0000313" key="2">
    <source>
        <dbReference type="EMBL" id="XFO68391.1"/>
    </source>
</evidence>
<dbReference type="Proteomes" id="UP000216752">
    <property type="component" value="Chromosome"/>
</dbReference>
<protein>
    <recommendedName>
        <fullName evidence="1">N-acetyltransferase domain-containing protein</fullName>
    </recommendedName>
</protein>
<dbReference type="InterPro" id="IPR000182">
    <property type="entry name" value="GNAT_dom"/>
</dbReference>
<proteinExistence type="predicted"/>
<evidence type="ECO:0000313" key="3">
    <source>
        <dbReference type="Proteomes" id="UP000216752"/>
    </source>
</evidence>
<accession>A0ABZ3IRT7</accession>
<evidence type="ECO:0000259" key="1">
    <source>
        <dbReference type="PROSITE" id="PS51186"/>
    </source>
</evidence>
<organism evidence="2 3">
    <name type="scientific">Sporomusa silvacetica DSM 10669</name>
    <dbReference type="NCBI Taxonomy" id="1123289"/>
    <lineage>
        <taxon>Bacteria</taxon>
        <taxon>Bacillati</taxon>
        <taxon>Bacillota</taxon>
        <taxon>Negativicutes</taxon>
        <taxon>Selenomonadales</taxon>
        <taxon>Sporomusaceae</taxon>
        <taxon>Sporomusa</taxon>
    </lineage>
</organism>
<name>A0ABZ3IRT7_9FIRM</name>
<dbReference type="PROSITE" id="PS51186">
    <property type="entry name" value="GNAT"/>
    <property type="match status" value="1"/>
</dbReference>